<gene>
    <name evidence="1" type="ORF">SFRICE_014731</name>
</gene>
<proteinExistence type="predicted"/>
<organism evidence="1">
    <name type="scientific">Spodoptera frugiperda</name>
    <name type="common">Fall armyworm</name>
    <dbReference type="NCBI Taxonomy" id="7108"/>
    <lineage>
        <taxon>Eukaryota</taxon>
        <taxon>Metazoa</taxon>
        <taxon>Ecdysozoa</taxon>
        <taxon>Arthropoda</taxon>
        <taxon>Hexapoda</taxon>
        <taxon>Insecta</taxon>
        <taxon>Pterygota</taxon>
        <taxon>Neoptera</taxon>
        <taxon>Endopterygota</taxon>
        <taxon>Lepidoptera</taxon>
        <taxon>Glossata</taxon>
        <taxon>Ditrysia</taxon>
        <taxon>Noctuoidea</taxon>
        <taxon>Noctuidae</taxon>
        <taxon>Amphipyrinae</taxon>
        <taxon>Spodoptera</taxon>
    </lineage>
</organism>
<accession>A0A2H1X316</accession>
<name>A0A2H1X316_SPOFR</name>
<reference evidence="1" key="1">
    <citation type="submission" date="2016-07" db="EMBL/GenBank/DDBJ databases">
        <authorList>
            <person name="Bretaudeau A."/>
        </authorList>
    </citation>
    <scope>NUCLEOTIDE SEQUENCE</scope>
    <source>
        <strain evidence="1">Rice</strain>
        <tissue evidence="1">Whole body</tissue>
    </source>
</reference>
<sequence>MQGTDLNFGVHGRSIGPPDGTGFLDPLGTIFRRQCGHLQDLKVEGSIFLRGENHLITSPALGEARGSVRLLLTKNHPVPTPAFRAGTPVNPLGSPQLRMLGRYRASMKNSSSLTHRYPPPSRHRTCFFSHEIKVHSSQLQMFTQFHLLRQAYETNVVLNEDRVPFWVDVWPLMNNYLMSHREGLSLITTLAECALAFLEQNPNSTGERGENHPMTSPTLGEARGNVRLLLTNNHPVPISALQTGSML</sequence>
<evidence type="ECO:0000313" key="1">
    <source>
        <dbReference type="EMBL" id="SOQ59626.1"/>
    </source>
</evidence>
<dbReference type="AlphaFoldDB" id="A0A2H1X316"/>
<dbReference type="EMBL" id="ODYU01013016">
    <property type="protein sequence ID" value="SOQ59626.1"/>
    <property type="molecule type" value="Genomic_DNA"/>
</dbReference>
<protein>
    <submittedName>
        <fullName evidence="1">SFRICE_014731</fullName>
    </submittedName>
</protein>